<evidence type="ECO:0000256" key="2">
    <source>
        <dbReference type="ARBA" id="ARBA00023270"/>
    </source>
</evidence>
<dbReference type="Pfam" id="PF00701">
    <property type="entry name" value="DHDPS"/>
    <property type="match status" value="1"/>
</dbReference>
<gene>
    <name evidence="3" type="ORF">METZ01_LOCUS496817</name>
</gene>
<proteinExistence type="predicted"/>
<dbReference type="InterPro" id="IPR013785">
    <property type="entry name" value="Aldolase_TIM"/>
</dbReference>
<dbReference type="InterPro" id="IPR002220">
    <property type="entry name" value="DapA-like"/>
</dbReference>
<evidence type="ECO:0000313" key="3">
    <source>
        <dbReference type="EMBL" id="SVE43963.1"/>
    </source>
</evidence>
<feature type="non-terminal residue" evidence="3">
    <location>
        <position position="146"/>
    </location>
</feature>
<dbReference type="EMBL" id="UINC01217387">
    <property type="protein sequence ID" value="SVE43963.1"/>
    <property type="molecule type" value="Genomic_DNA"/>
</dbReference>
<dbReference type="InterPro" id="IPR020624">
    <property type="entry name" value="Schiff_base-form_aldolases_CS"/>
</dbReference>
<evidence type="ECO:0000256" key="1">
    <source>
        <dbReference type="ARBA" id="ARBA00023239"/>
    </source>
</evidence>
<reference evidence="3" key="1">
    <citation type="submission" date="2018-05" db="EMBL/GenBank/DDBJ databases">
        <authorList>
            <person name="Lanie J.A."/>
            <person name="Ng W.-L."/>
            <person name="Kazmierczak K.M."/>
            <person name="Andrzejewski T.M."/>
            <person name="Davidsen T.M."/>
            <person name="Wayne K.J."/>
            <person name="Tettelin H."/>
            <person name="Glass J.I."/>
            <person name="Rusch D."/>
            <person name="Podicherti R."/>
            <person name="Tsui H.-C.T."/>
            <person name="Winkler M.E."/>
        </authorList>
    </citation>
    <scope>NUCLEOTIDE SEQUENCE</scope>
</reference>
<dbReference type="SMART" id="SM01130">
    <property type="entry name" value="DHDPS"/>
    <property type="match status" value="1"/>
</dbReference>
<name>A0A383DI20_9ZZZZ</name>
<keyword evidence="1" id="KW-0456">Lyase</keyword>
<dbReference type="GO" id="GO:0005829">
    <property type="term" value="C:cytosol"/>
    <property type="evidence" value="ECO:0007669"/>
    <property type="project" value="TreeGrafter"/>
</dbReference>
<dbReference type="Gene3D" id="3.20.20.70">
    <property type="entry name" value="Aldolase class I"/>
    <property type="match status" value="1"/>
</dbReference>
<dbReference type="SUPFAM" id="SSF51569">
    <property type="entry name" value="Aldolase"/>
    <property type="match status" value="1"/>
</dbReference>
<evidence type="ECO:0008006" key="4">
    <source>
        <dbReference type="Google" id="ProtNLM"/>
    </source>
</evidence>
<dbReference type="PRINTS" id="PR00146">
    <property type="entry name" value="DHPICSNTHASE"/>
</dbReference>
<dbReference type="PANTHER" id="PTHR12128">
    <property type="entry name" value="DIHYDRODIPICOLINATE SYNTHASE"/>
    <property type="match status" value="1"/>
</dbReference>
<dbReference type="PROSITE" id="PS00665">
    <property type="entry name" value="DHDPS_1"/>
    <property type="match status" value="1"/>
</dbReference>
<dbReference type="GO" id="GO:0008840">
    <property type="term" value="F:4-hydroxy-tetrahydrodipicolinate synthase activity"/>
    <property type="evidence" value="ECO:0007669"/>
    <property type="project" value="TreeGrafter"/>
</dbReference>
<sequence>MLEGYCTALITPMRDGTVDEEAFRAFVEWQIAEGVAGLLPCGTTGESPTLSHDEHKRITEICIDMANGRVPVLAGTGSNSTAEAIELTRHAKQVGADAALLVMPYYNKPTQEGMYQHFKAVQDAVAIPQYIYNIPGRSVVNMSVET</sequence>
<accession>A0A383DI20</accession>
<organism evidence="3">
    <name type="scientific">marine metagenome</name>
    <dbReference type="NCBI Taxonomy" id="408172"/>
    <lineage>
        <taxon>unclassified sequences</taxon>
        <taxon>metagenomes</taxon>
        <taxon>ecological metagenomes</taxon>
    </lineage>
</organism>
<dbReference type="PANTHER" id="PTHR12128:SF66">
    <property type="entry name" value="4-HYDROXY-2-OXOGLUTARATE ALDOLASE, MITOCHONDRIAL"/>
    <property type="match status" value="1"/>
</dbReference>
<protein>
    <recommendedName>
        <fullName evidence="4">4-hydroxy-tetrahydrodipicolinate synthase</fullName>
    </recommendedName>
</protein>
<keyword evidence="2" id="KW-0704">Schiff base</keyword>
<dbReference type="AlphaFoldDB" id="A0A383DI20"/>